<sequence>MGNFILVFQYDENSPKRRNEQKPYRINIDSIVSYENTGESRSIITLANQGIIDAGHHVKDIDELIRRAGGKIATLD</sequence>
<dbReference type="Proteomes" id="UP000325255">
    <property type="component" value="Unassembled WGS sequence"/>
</dbReference>
<organism evidence="1 2">
    <name type="scientific">Rhodovastum atsumiense</name>
    <dbReference type="NCBI Taxonomy" id="504468"/>
    <lineage>
        <taxon>Bacteria</taxon>
        <taxon>Pseudomonadati</taxon>
        <taxon>Pseudomonadota</taxon>
        <taxon>Alphaproteobacteria</taxon>
        <taxon>Acetobacterales</taxon>
        <taxon>Acetobacteraceae</taxon>
        <taxon>Rhodovastum</taxon>
    </lineage>
</organism>
<protein>
    <submittedName>
        <fullName evidence="1">Uncharacterized protein</fullName>
    </submittedName>
</protein>
<dbReference type="AlphaFoldDB" id="A0A5M6J2F3"/>
<comment type="caution">
    <text evidence="1">The sequence shown here is derived from an EMBL/GenBank/DDBJ whole genome shotgun (WGS) entry which is preliminary data.</text>
</comment>
<reference evidence="1 2" key="1">
    <citation type="submission" date="2019-09" db="EMBL/GenBank/DDBJ databases">
        <title>Genome sequence of Rhodovastum atsumiense, a diverse member of the Acetobacteraceae family of non-sulfur purple photosynthetic bacteria.</title>
        <authorList>
            <person name="Meyer T."/>
            <person name="Kyndt J."/>
        </authorList>
    </citation>
    <scope>NUCLEOTIDE SEQUENCE [LARGE SCALE GENOMIC DNA]</scope>
    <source>
        <strain evidence="1 2">DSM 21279</strain>
    </source>
</reference>
<name>A0A5M6J2F3_9PROT</name>
<dbReference type="EMBL" id="VWPK01000004">
    <property type="protein sequence ID" value="KAA5613778.1"/>
    <property type="molecule type" value="Genomic_DNA"/>
</dbReference>
<accession>A0A5M6J2F3</accession>
<proteinExistence type="predicted"/>
<evidence type="ECO:0000313" key="1">
    <source>
        <dbReference type="EMBL" id="KAA5613778.1"/>
    </source>
</evidence>
<keyword evidence="2" id="KW-1185">Reference proteome</keyword>
<evidence type="ECO:0000313" key="2">
    <source>
        <dbReference type="Proteomes" id="UP000325255"/>
    </source>
</evidence>
<gene>
    <name evidence="1" type="ORF">F1189_03100</name>
</gene>
<dbReference type="RefSeq" id="WP_150039161.1">
    <property type="nucleotide sequence ID" value="NZ_OW485601.1"/>
</dbReference>